<keyword evidence="3" id="KW-0813">Transport</keyword>
<evidence type="ECO:0000259" key="11">
    <source>
        <dbReference type="PROSITE" id="PS50042"/>
    </source>
</evidence>
<evidence type="ECO:0000256" key="8">
    <source>
        <dbReference type="ARBA" id="ARBA00023286"/>
    </source>
</evidence>
<evidence type="ECO:0000256" key="2">
    <source>
        <dbReference type="ARBA" id="ARBA00010486"/>
    </source>
</evidence>
<dbReference type="PROSITE" id="PS50042">
    <property type="entry name" value="CNMP_BINDING_3"/>
    <property type="match status" value="1"/>
</dbReference>
<dbReference type="STRING" id="56857.A0A200QXU2"/>
<dbReference type="CDD" id="cd00038">
    <property type="entry name" value="CAP_ED"/>
    <property type="match status" value="1"/>
</dbReference>
<dbReference type="Gene3D" id="2.60.120.10">
    <property type="entry name" value="Jelly Rolls"/>
    <property type="match status" value="1"/>
</dbReference>
<dbReference type="AlphaFoldDB" id="A0A200QXU2"/>
<evidence type="ECO:0000313" key="12">
    <source>
        <dbReference type="EMBL" id="OVA15294.1"/>
    </source>
</evidence>
<dbReference type="FunFam" id="1.10.287.630:FF:000003">
    <property type="entry name" value="Cyclic nucleotide-gated ion channel 1"/>
    <property type="match status" value="1"/>
</dbReference>
<keyword evidence="4 10" id="KW-0812">Transmembrane</keyword>
<dbReference type="InterPro" id="IPR005821">
    <property type="entry name" value="Ion_trans_dom"/>
</dbReference>
<comment type="subcellular location">
    <subcellularLocation>
        <location evidence="1">Endomembrane system</location>
        <topology evidence="1">Multi-pass membrane protein</topology>
    </subcellularLocation>
</comment>
<dbReference type="Pfam" id="PF00520">
    <property type="entry name" value="Ion_trans"/>
    <property type="match status" value="1"/>
</dbReference>
<evidence type="ECO:0000256" key="3">
    <source>
        <dbReference type="ARBA" id="ARBA00022448"/>
    </source>
</evidence>
<gene>
    <name evidence="12" type="ORF">BVC80_8299g3</name>
</gene>
<dbReference type="Gene3D" id="1.10.287.630">
    <property type="entry name" value="Helix hairpin bin"/>
    <property type="match status" value="1"/>
</dbReference>
<sequence>MIRFQDWSLEEGISSHSKVTRRGFGWDLELSERKWKVYEWVSKYWKEIILFWERIWRGLIEWSSASDSWKKILDPQVYVDPLFFYILVIDPEKNCLSLDNNLQITASVLRSLADVFSVLHIIFQFRTGFVVHSSRVFGGGILVEDPTRIARRYLSSYFLVDILAVLPLPQVVILIIVPKLHGSAPLYTKNLLRLVVFFQYFPRLFRLYPLYKEVARASGVITETAWVGAAFNFFLYMLFSHMFGASWYLLAIERKDWCWNYACSNRAGCVPSSLYCGDNSPIGGNAFLNASCTLTESDFAPFDFGIYRNAIKSGVVESTNFLQKLSYCMWWGLRSLSSLGQNLETSTFVGEIYFAVSISIFGLVLISLLIGNMQRYLQSYTLRAEEMLRVKRREAEQWMSQRMLPENLKQRIRRYEQYKWQETRGIDEHNLISNLSKDLKKDIKRHLCLDLLQRVPFFARMDDQLLDAMCYRVKQALYTEDSFIVREGDPVDEMLFIMRGKVLTMTTNGGRSGFFNSEYLNPGDFCGEELFTWALDPRPSINLPNSTRTVRAMTEVEAFVLTADVLKSVAAAQSRSFDSRQLMATFRFHSSQWRTWAACFIQAAWRKYCKKKLEESLNEVENRLQDTLAKGGGMTSPSLGATIYASRFAANSLRAIQHYRSRKTRLLERGPPLMLQKPAEPDFSAE</sequence>
<accession>A0A200QXU2</accession>
<dbReference type="PANTHER" id="PTHR45651:SF5">
    <property type="entry name" value="CYCLIC NUCLEOTIDE-GATED ION CHANNEL 1"/>
    <property type="match status" value="1"/>
</dbReference>
<dbReference type="PANTHER" id="PTHR45651">
    <property type="entry name" value="CYCLIC NUCLEOTIDE-GATED ION CHANNEL 15-RELATED-RELATED"/>
    <property type="match status" value="1"/>
</dbReference>
<proteinExistence type="inferred from homology"/>
<evidence type="ECO:0000256" key="6">
    <source>
        <dbReference type="ARBA" id="ARBA00023065"/>
    </source>
</evidence>
<name>A0A200QXU2_MACCD</name>
<keyword evidence="7 10" id="KW-0472">Membrane</keyword>
<evidence type="ECO:0000256" key="9">
    <source>
        <dbReference type="ARBA" id="ARBA00023303"/>
    </source>
</evidence>
<organism evidence="12 13">
    <name type="scientific">Macleaya cordata</name>
    <name type="common">Five-seeded plume-poppy</name>
    <name type="synonym">Bocconia cordata</name>
    <dbReference type="NCBI Taxonomy" id="56857"/>
    <lineage>
        <taxon>Eukaryota</taxon>
        <taxon>Viridiplantae</taxon>
        <taxon>Streptophyta</taxon>
        <taxon>Embryophyta</taxon>
        <taxon>Tracheophyta</taxon>
        <taxon>Spermatophyta</taxon>
        <taxon>Magnoliopsida</taxon>
        <taxon>Ranunculales</taxon>
        <taxon>Papaveraceae</taxon>
        <taxon>Papaveroideae</taxon>
        <taxon>Macleaya</taxon>
    </lineage>
</organism>
<reference evidence="12 13" key="1">
    <citation type="journal article" date="2017" name="Mol. Plant">
        <title>The Genome of Medicinal Plant Macleaya cordata Provides New Insights into Benzylisoquinoline Alkaloids Metabolism.</title>
        <authorList>
            <person name="Liu X."/>
            <person name="Liu Y."/>
            <person name="Huang P."/>
            <person name="Ma Y."/>
            <person name="Qing Z."/>
            <person name="Tang Q."/>
            <person name="Cao H."/>
            <person name="Cheng P."/>
            <person name="Zheng Y."/>
            <person name="Yuan Z."/>
            <person name="Zhou Y."/>
            <person name="Liu J."/>
            <person name="Tang Z."/>
            <person name="Zhuo Y."/>
            <person name="Zhang Y."/>
            <person name="Yu L."/>
            <person name="Huang J."/>
            <person name="Yang P."/>
            <person name="Peng Q."/>
            <person name="Zhang J."/>
            <person name="Jiang W."/>
            <person name="Zhang Z."/>
            <person name="Lin K."/>
            <person name="Ro D.K."/>
            <person name="Chen X."/>
            <person name="Xiong X."/>
            <person name="Shang Y."/>
            <person name="Huang S."/>
            <person name="Zeng J."/>
        </authorList>
    </citation>
    <scope>NUCLEOTIDE SEQUENCE [LARGE SCALE GENOMIC DNA]</scope>
    <source>
        <strain evidence="13">cv. BLH2017</strain>
        <tissue evidence="12">Root</tissue>
    </source>
</reference>
<dbReference type="FunFam" id="2.60.120.10:FF:000024">
    <property type="entry name" value="Cyclic nucleotide-gated ion channel 1"/>
    <property type="match status" value="1"/>
</dbReference>
<dbReference type="EMBL" id="MVGT01000839">
    <property type="protein sequence ID" value="OVA15294.1"/>
    <property type="molecule type" value="Genomic_DNA"/>
</dbReference>
<protein>
    <submittedName>
        <fullName evidence="12">Cyclic nucleotide-binding domain</fullName>
    </submittedName>
</protein>
<comment type="similarity">
    <text evidence="2">Belongs to the cyclic nucleotide-gated cation channel (TC 1.A.1.5) family.</text>
</comment>
<dbReference type="InParanoid" id="A0A200QXU2"/>
<dbReference type="SUPFAM" id="SSF81324">
    <property type="entry name" value="Voltage-gated potassium channels"/>
    <property type="match status" value="1"/>
</dbReference>
<evidence type="ECO:0000256" key="1">
    <source>
        <dbReference type="ARBA" id="ARBA00004127"/>
    </source>
</evidence>
<dbReference type="InterPro" id="IPR000595">
    <property type="entry name" value="cNMP-bd_dom"/>
</dbReference>
<keyword evidence="5 10" id="KW-1133">Transmembrane helix</keyword>
<dbReference type="InterPro" id="IPR014710">
    <property type="entry name" value="RmlC-like_jellyroll"/>
</dbReference>
<comment type="caution">
    <text evidence="12">The sequence shown here is derived from an EMBL/GenBank/DDBJ whole genome shotgun (WGS) entry which is preliminary data.</text>
</comment>
<dbReference type="GO" id="GO:0012505">
    <property type="term" value="C:endomembrane system"/>
    <property type="evidence" value="ECO:0007669"/>
    <property type="project" value="UniProtKB-SubCell"/>
</dbReference>
<evidence type="ECO:0000256" key="4">
    <source>
        <dbReference type="ARBA" id="ARBA00022692"/>
    </source>
</evidence>
<dbReference type="SUPFAM" id="SSF51206">
    <property type="entry name" value="cAMP-binding domain-like"/>
    <property type="match status" value="1"/>
</dbReference>
<feature type="transmembrane region" description="Helical" evidence="10">
    <location>
        <begin position="352"/>
        <end position="370"/>
    </location>
</feature>
<evidence type="ECO:0000256" key="7">
    <source>
        <dbReference type="ARBA" id="ARBA00023136"/>
    </source>
</evidence>
<feature type="domain" description="Cyclic nucleotide-binding" evidence="11">
    <location>
        <begin position="457"/>
        <end position="540"/>
    </location>
</feature>
<evidence type="ECO:0000313" key="13">
    <source>
        <dbReference type="Proteomes" id="UP000195402"/>
    </source>
</evidence>
<keyword evidence="8" id="KW-1071">Ligand-gated ion channel</keyword>
<evidence type="ECO:0000256" key="5">
    <source>
        <dbReference type="ARBA" id="ARBA00022989"/>
    </source>
</evidence>
<dbReference type="SMART" id="SM00100">
    <property type="entry name" value="cNMP"/>
    <property type="match status" value="1"/>
</dbReference>
<evidence type="ECO:0000256" key="10">
    <source>
        <dbReference type="SAM" id="Phobius"/>
    </source>
</evidence>
<dbReference type="Gene3D" id="1.10.287.70">
    <property type="match status" value="1"/>
</dbReference>
<dbReference type="GO" id="GO:0016020">
    <property type="term" value="C:membrane"/>
    <property type="evidence" value="ECO:0007669"/>
    <property type="project" value="InterPro"/>
</dbReference>
<keyword evidence="6" id="KW-0406">Ion transport</keyword>
<dbReference type="Proteomes" id="UP000195402">
    <property type="component" value="Unassembled WGS sequence"/>
</dbReference>
<dbReference type="GO" id="GO:0005216">
    <property type="term" value="F:monoatomic ion channel activity"/>
    <property type="evidence" value="ECO:0007669"/>
    <property type="project" value="InterPro"/>
</dbReference>
<dbReference type="Pfam" id="PF00027">
    <property type="entry name" value="cNMP_binding"/>
    <property type="match status" value="1"/>
</dbReference>
<keyword evidence="9" id="KW-0407">Ion channel</keyword>
<dbReference type="OrthoDB" id="421226at2759"/>
<keyword evidence="13" id="KW-1185">Reference proteome</keyword>
<feature type="transmembrane region" description="Helical" evidence="10">
    <location>
        <begin position="157"/>
        <end position="178"/>
    </location>
</feature>
<dbReference type="InterPro" id="IPR018490">
    <property type="entry name" value="cNMP-bd_dom_sf"/>
</dbReference>